<gene>
    <name evidence="2" type="ORF">AFUS01_LOCUS35618</name>
</gene>
<dbReference type="EMBL" id="CAJVCH010536567">
    <property type="protein sequence ID" value="CAG7825510.1"/>
    <property type="molecule type" value="Genomic_DNA"/>
</dbReference>
<evidence type="ECO:0000313" key="2">
    <source>
        <dbReference type="EMBL" id="CAG7825510.1"/>
    </source>
</evidence>
<keyword evidence="3" id="KW-1185">Reference proteome</keyword>
<accession>A0A8J2PXE6</accession>
<feature type="signal peptide" evidence="1">
    <location>
        <begin position="1"/>
        <end position="23"/>
    </location>
</feature>
<comment type="caution">
    <text evidence="2">The sequence shown here is derived from an EMBL/GenBank/DDBJ whole genome shotgun (WGS) entry which is preliminary data.</text>
</comment>
<sequence length="78" mass="8476">MARCAQYLILLTVFSLVLNMAMAAPSESEGLAEESQGERQGCRNGHYQGGRCVCNQGYQHAGGNNNVCIQINVNNGKW</sequence>
<feature type="chain" id="PRO_5035246066" evidence="1">
    <location>
        <begin position="24"/>
        <end position="78"/>
    </location>
</feature>
<dbReference type="Proteomes" id="UP000708208">
    <property type="component" value="Unassembled WGS sequence"/>
</dbReference>
<name>A0A8J2PXE6_9HEXA</name>
<proteinExistence type="predicted"/>
<protein>
    <submittedName>
        <fullName evidence="2">Uncharacterized protein</fullName>
    </submittedName>
</protein>
<keyword evidence="1" id="KW-0732">Signal</keyword>
<reference evidence="2" key="1">
    <citation type="submission" date="2021-06" db="EMBL/GenBank/DDBJ databases">
        <authorList>
            <person name="Hodson N. C."/>
            <person name="Mongue J. A."/>
            <person name="Jaron S. K."/>
        </authorList>
    </citation>
    <scope>NUCLEOTIDE SEQUENCE</scope>
</reference>
<dbReference type="AlphaFoldDB" id="A0A8J2PXE6"/>
<evidence type="ECO:0000256" key="1">
    <source>
        <dbReference type="SAM" id="SignalP"/>
    </source>
</evidence>
<organism evidence="2 3">
    <name type="scientific">Allacma fusca</name>
    <dbReference type="NCBI Taxonomy" id="39272"/>
    <lineage>
        <taxon>Eukaryota</taxon>
        <taxon>Metazoa</taxon>
        <taxon>Ecdysozoa</taxon>
        <taxon>Arthropoda</taxon>
        <taxon>Hexapoda</taxon>
        <taxon>Collembola</taxon>
        <taxon>Symphypleona</taxon>
        <taxon>Sminthuridae</taxon>
        <taxon>Allacma</taxon>
    </lineage>
</organism>
<evidence type="ECO:0000313" key="3">
    <source>
        <dbReference type="Proteomes" id="UP000708208"/>
    </source>
</evidence>